<accession>A0A803XQY8</accession>
<name>A0A803XQY8_MELGA</name>
<dbReference type="Ensembl" id="ENSMGAT00000036494.1">
    <property type="protein sequence ID" value="ENSMGAP00000021934.1"/>
    <property type="gene ID" value="ENSMGAG00000017523.1"/>
</dbReference>
<keyword evidence="2" id="KW-1185">Reference proteome</keyword>
<protein>
    <submittedName>
        <fullName evidence="1">Uncharacterized protein</fullName>
    </submittedName>
</protein>
<reference evidence="1" key="1">
    <citation type="journal article" date="2010" name="PLoS Biol.">
        <title>Multi-platform next-generation sequencing of the domestic turkey (Meleagris gallopavo): genome assembly and analysis.</title>
        <authorList>
            <person name="Dalloul R.A."/>
            <person name="Long J.A."/>
            <person name="Zimin A.V."/>
            <person name="Aslam L."/>
            <person name="Beal K."/>
            <person name="Blomberg L.A."/>
            <person name="Bouffard P."/>
            <person name="Burt D.W."/>
            <person name="Crasta O."/>
            <person name="Crooijmans R.P."/>
            <person name="Cooper K."/>
            <person name="Coulombe R.A."/>
            <person name="De S."/>
            <person name="Delany M.E."/>
            <person name="Dodgson J.B."/>
            <person name="Dong J.J."/>
            <person name="Evans C."/>
            <person name="Frederickson K.M."/>
            <person name="Flicek P."/>
            <person name="Florea L."/>
            <person name="Folkerts O."/>
            <person name="Groenen M.A."/>
            <person name="Harkins T.T."/>
            <person name="Herrero J."/>
            <person name="Hoffmann S."/>
            <person name="Megens H.J."/>
            <person name="Jiang A."/>
            <person name="de Jong P."/>
            <person name="Kaiser P."/>
            <person name="Kim H."/>
            <person name="Kim K.W."/>
            <person name="Kim S."/>
            <person name="Langenberger D."/>
            <person name="Lee M.K."/>
            <person name="Lee T."/>
            <person name="Mane S."/>
            <person name="Marcais G."/>
            <person name="Marz M."/>
            <person name="McElroy A.P."/>
            <person name="Modise T."/>
            <person name="Nefedov M."/>
            <person name="Notredame C."/>
            <person name="Paton I.R."/>
            <person name="Payne W.S."/>
            <person name="Pertea G."/>
            <person name="Prickett D."/>
            <person name="Puiu D."/>
            <person name="Qioa D."/>
            <person name="Raineri E."/>
            <person name="Ruffier M."/>
            <person name="Salzberg S.L."/>
            <person name="Schatz M.C."/>
            <person name="Scheuring C."/>
            <person name="Schmidt C.J."/>
            <person name="Schroeder S."/>
            <person name="Searle S.M."/>
            <person name="Smith E.J."/>
            <person name="Smith J."/>
            <person name="Sonstegard T.S."/>
            <person name="Stadler P.F."/>
            <person name="Tafer H."/>
            <person name="Tu Z.J."/>
            <person name="Van Tassell C.P."/>
            <person name="Vilella A.J."/>
            <person name="Williams K.P."/>
            <person name="Yorke J.A."/>
            <person name="Zhang L."/>
            <person name="Zhang H.B."/>
            <person name="Zhang X."/>
            <person name="Zhang Y."/>
            <person name="Reed K.M."/>
        </authorList>
    </citation>
    <scope>NUCLEOTIDE SEQUENCE [LARGE SCALE GENOMIC DNA]</scope>
</reference>
<reference evidence="1" key="3">
    <citation type="submission" date="2025-09" db="UniProtKB">
        <authorList>
            <consortium name="Ensembl"/>
        </authorList>
    </citation>
    <scope>IDENTIFICATION</scope>
</reference>
<dbReference type="AlphaFoldDB" id="A0A803XQY8"/>
<evidence type="ECO:0000313" key="1">
    <source>
        <dbReference type="Ensembl" id="ENSMGAP00000021934.1"/>
    </source>
</evidence>
<dbReference type="Proteomes" id="UP000001645">
    <property type="component" value="Unplaced"/>
</dbReference>
<dbReference type="InParanoid" id="A0A803XQY8"/>
<reference evidence="1" key="2">
    <citation type="submission" date="2025-08" db="UniProtKB">
        <authorList>
            <consortium name="Ensembl"/>
        </authorList>
    </citation>
    <scope>IDENTIFICATION</scope>
</reference>
<organism evidence="1 2">
    <name type="scientific">Meleagris gallopavo</name>
    <name type="common">Wild turkey</name>
    <dbReference type="NCBI Taxonomy" id="9103"/>
    <lineage>
        <taxon>Eukaryota</taxon>
        <taxon>Metazoa</taxon>
        <taxon>Chordata</taxon>
        <taxon>Craniata</taxon>
        <taxon>Vertebrata</taxon>
        <taxon>Euteleostomi</taxon>
        <taxon>Archelosauria</taxon>
        <taxon>Archosauria</taxon>
        <taxon>Dinosauria</taxon>
        <taxon>Saurischia</taxon>
        <taxon>Theropoda</taxon>
        <taxon>Coelurosauria</taxon>
        <taxon>Aves</taxon>
        <taxon>Neognathae</taxon>
        <taxon>Galloanserae</taxon>
        <taxon>Galliformes</taxon>
        <taxon>Phasianidae</taxon>
        <taxon>Meleagridinae</taxon>
        <taxon>Meleagris</taxon>
    </lineage>
</organism>
<proteinExistence type="predicted"/>
<evidence type="ECO:0000313" key="2">
    <source>
        <dbReference type="Proteomes" id="UP000001645"/>
    </source>
</evidence>
<sequence>MSWELQELTGGRGTFLCSDRNNNNILGSAQELLKASGRGSWGKDSRVTVLGVEAQAAQLGGALRD</sequence>